<dbReference type="Proteomes" id="UP001057402">
    <property type="component" value="Chromosome 11"/>
</dbReference>
<evidence type="ECO:0000313" key="1">
    <source>
        <dbReference type="EMBL" id="KAI4311849.1"/>
    </source>
</evidence>
<comment type="caution">
    <text evidence="1">The sequence shown here is derived from an EMBL/GenBank/DDBJ whole genome shotgun (WGS) entry which is preliminary data.</text>
</comment>
<gene>
    <name evidence="1" type="ORF">MLD38_036712</name>
</gene>
<reference evidence="2" key="1">
    <citation type="journal article" date="2023" name="Front. Plant Sci.">
        <title>Chromosomal-level genome assembly of Melastoma candidum provides insights into trichome evolution.</title>
        <authorList>
            <person name="Zhong Y."/>
            <person name="Wu W."/>
            <person name="Sun C."/>
            <person name="Zou P."/>
            <person name="Liu Y."/>
            <person name="Dai S."/>
            <person name="Zhou R."/>
        </authorList>
    </citation>
    <scope>NUCLEOTIDE SEQUENCE [LARGE SCALE GENOMIC DNA]</scope>
</reference>
<sequence length="105" mass="11766">MIDEVPESVGRLDSLRILELNPNKIKRLPTSICDLTNLLVLDVSNNPLDEGIPEEIGRLSALQELDLSHSKIRFLPATFSQLTSLKSLTLICCEMLRSFEDFLPA</sequence>
<proteinExistence type="predicted"/>
<evidence type="ECO:0000313" key="2">
    <source>
        <dbReference type="Proteomes" id="UP001057402"/>
    </source>
</evidence>
<accession>A0ACB9LL32</accession>
<organism evidence="1 2">
    <name type="scientific">Melastoma candidum</name>
    <dbReference type="NCBI Taxonomy" id="119954"/>
    <lineage>
        <taxon>Eukaryota</taxon>
        <taxon>Viridiplantae</taxon>
        <taxon>Streptophyta</taxon>
        <taxon>Embryophyta</taxon>
        <taxon>Tracheophyta</taxon>
        <taxon>Spermatophyta</taxon>
        <taxon>Magnoliopsida</taxon>
        <taxon>eudicotyledons</taxon>
        <taxon>Gunneridae</taxon>
        <taxon>Pentapetalae</taxon>
        <taxon>rosids</taxon>
        <taxon>malvids</taxon>
        <taxon>Myrtales</taxon>
        <taxon>Melastomataceae</taxon>
        <taxon>Melastomatoideae</taxon>
        <taxon>Melastomateae</taxon>
        <taxon>Melastoma</taxon>
    </lineage>
</organism>
<name>A0ACB9LL32_9MYRT</name>
<dbReference type="EMBL" id="CM042890">
    <property type="protein sequence ID" value="KAI4311849.1"/>
    <property type="molecule type" value="Genomic_DNA"/>
</dbReference>
<keyword evidence="2" id="KW-1185">Reference proteome</keyword>
<protein>
    <submittedName>
        <fullName evidence="1">Uncharacterized protein</fullName>
    </submittedName>
</protein>